<keyword evidence="1" id="KW-0472">Membrane</keyword>
<keyword evidence="1" id="KW-1133">Transmembrane helix</keyword>
<sequence length="152" mass="17779">MFTRSHLVNSLYIGIFSGILLGLLMKFIQSVTNVKVYTLLLNVDFIPIFGKVQWPETVEFLFHVLISIVITFVFITLAERLHIQDSLPKLWVLSFLLCLPTFGLYFILSTLAIKEVPVWNDWQAFGYWSIAHLFYVWLLAMLYKKKRSTSLR</sequence>
<dbReference type="AlphaFoldDB" id="A0A9X3LFI3"/>
<evidence type="ECO:0000313" key="3">
    <source>
        <dbReference type="Proteomes" id="UP001152173"/>
    </source>
</evidence>
<dbReference type="Proteomes" id="UP001152173">
    <property type="component" value="Unassembled WGS sequence"/>
</dbReference>
<accession>A0A9X3LFI3</accession>
<evidence type="ECO:0000256" key="1">
    <source>
        <dbReference type="SAM" id="Phobius"/>
    </source>
</evidence>
<feature type="transmembrane region" description="Helical" evidence="1">
    <location>
        <begin position="90"/>
        <end position="113"/>
    </location>
</feature>
<proteinExistence type="predicted"/>
<keyword evidence="1" id="KW-0812">Transmembrane</keyword>
<name>A0A9X3LFI3_9BACL</name>
<organism evidence="2 3">
    <name type="scientific">Paenisporosarcina quisquiliarum</name>
    <dbReference type="NCBI Taxonomy" id="365346"/>
    <lineage>
        <taxon>Bacteria</taxon>
        <taxon>Bacillati</taxon>
        <taxon>Bacillota</taxon>
        <taxon>Bacilli</taxon>
        <taxon>Bacillales</taxon>
        <taxon>Caryophanaceae</taxon>
        <taxon>Paenisporosarcina</taxon>
    </lineage>
</organism>
<gene>
    <name evidence="2" type="ORF">M9R32_04505</name>
</gene>
<feature type="transmembrane region" description="Helical" evidence="1">
    <location>
        <begin position="125"/>
        <end position="143"/>
    </location>
</feature>
<feature type="transmembrane region" description="Helical" evidence="1">
    <location>
        <begin position="6"/>
        <end position="24"/>
    </location>
</feature>
<reference evidence="2" key="1">
    <citation type="submission" date="2022-05" db="EMBL/GenBank/DDBJ databases">
        <authorList>
            <person name="Colautti A."/>
            <person name="Iacumin L."/>
        </authorList>
    </citation>
    <scope>NUCLEOTIDE SEQUENCE</scope>
    <source>
        <strain evidence="2">SK 55</strain>
    </source>
</reference>
<dbReference type="EMBL" id="JAMKBJ010000003">
    <property type="protein sequence ID" value="MCZ8536440.1"/>
    <property type="molecule type" value="Genomic_DNA"/>
</dbReference>
<evidence type="ECO:0000313" key="2">
    <source>
        <dbReference type="EMBL" id="MCZ8536440.1"/>
    </source>
</evidence>
<keyword evidence="3" id="KW-1185">Reference proteome</keyword>
<feature type="transmembrane region" description="Helical" evidence="1">
    <location>
        <begin position="60"/>
        <end position="78"/>
    </location>
</feature>
<comment type="caution">
    <text evidence="2">The sequence shown here is derived from an EMBL/GenBank/DDBJ whole genome shotgun (WGS) entry which is preliminary data.</text>
</comment>
<dbReference type="RefSeq" id="WP_269925542.1">
    <property type="nucleotide sequence ID" value="NZ_JAMKBJ010000003.1"/>
</dbReference>
<protein>
    <submittedName>
        <fullName evidence="2">Uncharacterized protein</fullName>
    </submittedName>
</protein>